<evidence type="ECO:0000256" key="18">
    <source>
        <dbReference type="PIRSR" id="PIRSR634016-3"/>
    </source>
</evidence>
<evidence type="ECO:0000256" key="19">
    <source>
        <dbReference type="PIRSR" id="PIRSR634016-4"/>
    </source>
</evidence>
<feature type="domain" description="Aminopeptidase N-like N-terminal" evidence="25">
    <location>
        <begin position="30"/>
        <end position="217"/>
    </location>
</feature>
<dbReference type="GO" id="GO:0006508">
    <property type="term" value="P:proteolysis"/>
    <property type="evidence" value="ECO:0007669"/>
    <property type="project" value="UniProtKB-KW"/>
</dbReference>
<sequence length="954" mass="104790">MFLFLGILLSLGCLTIADDYRLPTNLNTTNYHVSLSFSSEIFTTVNGSAYTGVSNITFTALENTTTVVLHASATYINVTGIVFAEEGVAVSNYSVNATTDILTVYLNESLVKDQSYTISLSFDANVSTSDMYGIYKSSYTESSGTTYYLVSTQFESTSARRAFPCLDEPRYKATFTLELTYPNGLTSLFNEKISTTSVGDSFTTTTFSSSPRMSTYLVALVVSDFNSTSGDALEGSLENKVWSRNETADHRAWALEVTPSIVEHINAYTGINYSHSLSKLDQVAIPDFAAGAMENWGLITYRERALLHDELETSNAYKQYIAAVISHELAHQWFGNLVTCKWWSEIFLNEGFATLLEYLITDEVLPDYQMDKQFVIKIVQAILEGDAATTEALRTNASTPSQISGRFSSVSYNKGGSVLRMVENILGKDQWRQGLNAYLNAYSYDSAEPDDLWNAIDGSLNNSASLPANLSTVLSSWVNYPGFPVLSVSLNGSLVTVSQERFVYNSSLQSNTSWYVPVTYTTSSDTSTFSNTTPSLWVTPGSNLTFNISSNESWIVLNNLQTGYYRVNYDSTLWTRLASALQQSNFSDIPDVNRAQIVNDAFNLARAGSLSYSSLFNITEFLASDTSYIVWYPAFSGFDFLLKRIGANSTLGKNISDHIGQLSQSVVASVPLSFTNASDHIYTLGQVQAQSWACKLNNTNCTNTALELFSNYSSTSVRPDKNLRSIVYCYGLKHSTNISRDWEFLWSAFSNTSLSTEQVTILAALGCSSNESILLGYLNKTLTDDSGIRSQDYASVFAAVYQNSEIGVDVALDFFSDNYNSILERYTSLNAVGNILRNIAELITTDSQLTKLKTLVSSGKLNGTILEAAQSAQSSAENNLAWVSSYRSELLEYYGLVDETSTTTTSTTTTTTTTTSTTTTTTTTTESSTTPSRAAPESVLTSILMIFTVLLLKL</sequence>
<dbReference type="Pfam" id="PF17900">
    <property type="entry name" value="Peptidase_M1_N"/>
    <property type="match status" value="1"/>
</dbReference>
<evidence type="ECO:0000256" key="5">
    <source>
        <dbReference type="ARBA" id="ARBA00022475"/>
    </source>
</evidence>
<feature type="domain" description="Peptidase M1 membrane alanine aminopeptidase" evidence="23">
    <location>
        <begin position="253"/>
        <end position="477"/>
    </location>
</feature>
<feature type="binding site" evidence="18">
    <location>
        <position position="350"/>
    </location>
    <ligand>
        <name>Zn(2+)</name>
        <dbReference type="ChEBI" id="CHEBI:29105"/>
        <note>catalytic</note>
    </ligand>
</feature>
<dbReference type="Pfam" id="PF11838">
    <property type="entry name" value="ERAP1_C"/>
    <property type="match status" value="1"/>
</dbReference>
<dbReference type="Pfam" id="PF01433">
    <property type="entry name" value="Peptidase_M1"/>
    <property type="match status" value="1"/>
</dbReference>
<evidence type="ECO:0000256" key="15">
    <source>
        <dbReference type="ARBA" id="ARBA00023180"/>
    </source>
</evidence>
<dbReference type="InterPro" id="IPR034016">
    <property type="entry name" value="M1_APN-typ"/>
</dbReference>
<dbReference type="Gene3D" id="2.60.40.1910">
    <property type="match status" value="1"/>
</dbReference>
<dbReference type="GO" id="GO:0043171">
    <property type="term" value="P:peptide catabolic process"/>
    <property type="evidence" value="ECO:0007669"/>
    <property type="project" value="TreeGrafter"/>
</dbReference>
<protein>
    <recommendedName>
        <fullName evidence="20">Aminopeptidase</fullName>
        <ecNumber evidence="20">3.4.11.-</ecNumber>
    </recommendedName>
</protein>
<dbReference type="EC" id="3.4.11.-" evidence="20"/>
<reference evidence="26" key="1">
    <citation type="submission" date="2010-05" db="EMBL/GenBank/DDBJ databases">
        <title>Identification of GPI-anchored aminopeptidases N from Coleoptera.</title>
        <authorList>
            <person name="Pauchet Y."/>
        </authorList>
    </citation>
    <scope>NUCLEOTIDE SEQUENCE</scope>
    <source>
        <tissue evidence="26">Midgut</tissue>
    </source>
</reference>
<dbReference type="GO" id="GO:0005615">
    <property type="term" value="C:extracellular space"/>
    <property type="evidence" value="ECO:0007669"/>
    <property type="project" value="TreeGrafter"/>
</dbReference>
<dbReference type="InterPro" id="IPR050344">
    <property type="entry name" value="Peptidase_M1_aminopeptidases"/>
</dbReference>
<dbReference type="GO" id="GO:0016285">
    <property type="term" value="F:alanyl aminopeptidase activity"/>
    <property type="evidence" value="ECO:0007669"/>
    <property type="project" value="UniProtKB-EC"/>
</dbReference>
<dbReference type="GO" id="GO:0005737">
    <property type="term" value="C:cytoplasm"/>
    <property type="evidence" value="ECO:0007669"/>
    <property type="project" value="TreeGrafter"/>
</dbReference>
<evidence type="ECO:0000256" key="4">
    <source>
        <dbReference type="ARBA" id="ARBA00022438"/>
    </source>
</evidence>
<organism evidence="26">
    <name type="scientific">Sitophilus oryzae</name>
    <name type="common">Rice weevil</name>
    <name type="synonym">Curculio oryzae</name>
    <dbReference type="NCBI Taxonomy" id="7048"/>
    <lineage>
        <taxon>Eukaryota</taxon>
        <taxon>Metazoa</taxon>
        <taxon>Ecdysozoa</taxon>
        <taxon>Arthropoda</taxon>
        <taxon>Hexapoda</taxon>
        <taxon>Insecta</taxon>
        <taxon>Pterygota</taxon>
        <taxon>Neoptera</taxon>
        <taxon>Endopterygota</taxon>
        <taxon>Coleoptera</taxon>
        <taxon>Polyphaga</taxon>
        <taxon>Cucujiformia</taxon>
        <taxon>Curculionidae</taxon>
        <taxon>Dryophthorinae</taxon>
        <taxon>Sitophilus</taxon>
    </lineage>
</organism>
<evidence type="ECO:0000313" key="26">
    <source>
        <dbReference type="EMBL" id="ADK11711.1"/>
    </source>
</evidence>
<evidence type="ECO:0000259" key="25">
    <source>
        <dbReference type="Pfam" id="PF17900"/>
    </source>
</evidence>
<dbReference type="InterPro" id="IPR042097">
    <property type="entry name" value="Aminopeptidase_N-like_N_sf"/>
</dbReference>
<dbReference type="PRINTS" id="PR00756">
    <property type="entry name" value="ALADIPTASE"/>
</dbReference>
<keyword evidence="10 20" id="KW-0378">Hydrolase</keyword>
<dbReference type="SUPFAM" id="SSF55486">
    <property type="entry name" value="Metalloproteases ('zincins'), catalytic domain"/>
    <property type="match status" value="1"/>
</dbReference>
<dbReference type="GO" id="GO:0042277">
    <property type="term" value="F:peptide binding"/>
    <property type="evidence" value="ECO:0007669"/>
    <property type="project" value="TreeGrafter"/>
</dbReference>
<dbReference type="Gene3D" id="1.10.390.10">
    <property type="entry name" value="Neutral Protease Domain 2"/>
    <property type="match status" value="1"/>
</dbReference>
<evidence type="ECO:0000256" key="3">
    <source>
        <dbReference type="ARBA" id="ARBA00010136"/>
    </source>
</evidence>
<keyword evidence="8 18" id="KW-0479">Metal-binding</keyword>
<feature type="binding site" evidence="18">
    <location>
        <position position="327"/>
    </location>
    <ligand>
        <name>Zn(2+)</name>
        <dbReference type="ChEBI" id="CHEBI:29105"/>
        <note>catalytic</note>
    </ligand>
</feature>
<dbReference type="Gene3D" id="2.60.40.1730">
    <property type="entry name" value="tricorn interacting facor f3 domain"/>
    <property type="match status" value="1"/>
</dbReference>
<keyword evidence="7 20" id="KW-0645">Protease</keyword>
<dbReference type="Gene3D" id="1.25.50.20">
    <property type="match status" value="1"/>
</dbReference>
<evidence type="ECO:0000256" key="7">
    <source>
        <dbReference type="ARBA" id="ARBA00022670"/>
    </source>
</evidence>
<evidence type="ECO:0000256" key="21">
    <source>
        <dbReference type="SAM" id="MobiDB-lite"/>
    </source>
</evidence>
<evidence type="ECO:0000256" key="8">
    <source>
        <dbReference type="ARBA" id="ARBA00022723"/>
    </source>
</evidence>
<dbReference type="InterPro" id="IPR024571">
    <property type="entry name" value="ERAP1-like_C_dom"/>
</dbReference>
<dbReference type="GO" id="GO:0070006">
    <property type="term" value="F:metalloaminopeptidase activity"/>
    <property type="evidence" value="ECO:0007669"/>
    <property type="project" value="TreeGrafter"/>
</dbReference>
<dbReference type="SUPFAM" id="SSF63737">
    <property type="entry name" value="Leukotriene A4 hydrolase N-terminal domain"/>
    <property type="match status" value="1"/>
</dbReference>
<evidence type="ECO:0000259" key="23">
    <source>
        <dbReference type="Pfam" id="PF01433"/>
    </source>
</evidence>
<dbReference type="GO" id="GO:0098552">
    <property type="term" value="C:side of membrane"/>
    <property type="evidence" value="ECO:0007669"/>
    <property type="project" value="UniProtKB-KW"/>
</dbReference>
<dbReference type="GO" id="GO:0005886">
    <property type="term" value="C:plasma membrane"/>
    <property type="evidence" value="ECO:0007669"/>
    <property type="project" value="UniProtKB-SubCell"/>
</dbReference>
<evidence type="ECO:0000256" key="6">
    <source>
        <dbReference type="ARBA" id="ARBA00022622"/>
    </source>
</evidence>
<dbReference type="FunFam" id="1.25.50.20:FF:000001">
    <property type="entry name" value="Aminopeptidase"/>
    <property type="match status" value="1"/>
</dbReference>
<keyword evidence="4 20" id="KW-0031">Aminopeptidase</keyword>
<keyword evidence="5" id="KW-1003">Cell membrane</keyword>
<feature type="signal peptide" evidence="22">
    <location>
        <begin position="1"/>
        <end position="17"/>
    </location>
</feature>
<keyword evidence="15" id="KW-0325">Glycoprotein</keyword>
<evidence type="ECO:0000259" key="24">
    <source>
        <dbReference type="Pfam" id="PF11838"/>
    </source>
</evidence>
<evidence type="ECO:0000256" key="11">
    <source>
        <dbReference type="ARBA" id="ARBA00022833"/>
    </source>
</evidence>
<dbReference type="PANTHER" id="PTHR11533:SF301">
    <property type="entry name" value="AMINOPEPTIDASE"/>
    <property type="match status" value="1"/>
</dbReference>
<keyword evidence="16" id="KW-0449">Lipoprotein</keyword>
<dbReference type="FunFam" id="2.60.40.1910:FF:000008">
    <property type="entry name" value="Aminopeptidase"/>
    <property type="match status" value="1"/>
</dbReference>
<gene>
    <name evidence="26" type="primary">APN1</name>
</gene>
<dbReference type="EMBL" id="HM347438">
    <property type="protein sequence ID" value="ADK11711.1"/>
    <property type="molecule type" value="mRNA"/>
</dbReference>
<feature type="active site" description="Proton acceptor" evidence="17">
    <location>
        <position position="328"/>
    </location>
</feature>
<dbReference type="CDD" id="cd09601">
    <property type="entry name" value="M1_APN-Q_like"/>
    <property type="match status" value="1"/>
</dbReference>
<evidence type="ECO:0000256" key="20">
    <source>
        <dbReference type="RuleBase" id="RU364040"/>
    </source>
</evidence>
<keyword evidence="11 18" id="KW-0862">Zinc</keyword>
<evidence type="ECO:0000256" key="13">
    <source>
        <dbReference type="ARBA" id="ARBA00023136"/>
    </source>
</evidence>
<dbReference type="AlphaFoldDB" id="D9J2F7"/>
<name>D9J2F7_SITOR</name>
<dbReference type="FunFam" id="1.10.390.10:FF:000013">
    <property type="entry name" value="Aminopeptidase N"/>
    <property type="match status" value="1"/>
</dbReference>
<comment type="subcellular location">
    <subcellularLocation>
        <location evidence="2">Cell membrane</location>
        <topology evidence="2">Lipid-anchor</topology>
        <topology evidence="2">GPI-anchor</topology>
    </subcellularLocation>
</comment>
<dbReference type="PANTHER" id="PTHR11533">
    <property type="entry name" value="PROTEASE M1 ZINC METALLOPROTEASE"/>
    <property type="match status" value="1"/>
</dbReference>
<feature type="site" description="Transition state stabilizer" evidence="19">
    <location>
        <position position="412"/>
    </location>
</feature>
<feature type="compositionally biased region" description="Low complexity" evidence="21">
    <location>
        <begin position="902"/>
        <end position="930"/>
    </location>
</feature>
<evidence type="ECO:0000256" key="9">
    <source>
        <dbReference type="ARBA" id="ARBA00022729"/>
    </source>
</evidence>
<feature type="domain" description="ERAP1-like C-terminal" evidence="24">
    <location>
        <begin position="554"/>
        <end position="863"/>
    </location>
</feature>
<keyword evidence="14" id="KW-1015">Disulfide bond</keyword>
<evidence type="ECO:0000256" key="2">
    <source>
        <dbReference type="ARBA" id="ARBA00004609"/>
    </source>
</evidence>
<evidence type="ECO:0000256" key="17">
    <source>
        <dbReference type="PIRSR" id="PIRSR634016-1"/>
    </source>
</evidence>
<comment type="similarity">
    <text evidence="3 20">Belongs to the peptidase M1 family.</text>
</comment>
<dbReference type="InterPro" id="IPR027268">
    <property type="entry name" value="Peptidase_M4/M1_CTD_sf"/>
</dbReference>
<comment type="catalytic activity">
    <reaction evidence="1">
        <text>Release of an N-terminal amino acid, Xaa-|-Yaa- from a peptide, amide or arylamide. Xaa is preferably Ala, but may be most amino acids including Pro (slow action). When a terminal hydrophobic residue is followed by a prolyl residue, the two may be released as an intact Xaa-Pro dipeptide.</text>
        <dbReference type="EC" id="3.4.11.2"/>
    </reaction>
</comment>
<keyword evidence="6" id="KW-0336">GPI-anchor</keyword>
<dbReference type="InterPro" id="IPR045357">
    <property type="entry name" value="Aminopeptidase_N-like_N"/>
</dbReference>
<keyword evidence="13" id="KW-0472">Membrane</keyword>
<evidence type="ECO:0000256" key="12">
    <source>
        <dbReference type="ARBA" id="ARBA00023049"/>
    </source>
</evidence>
<keyword evidence="12 20" id="KW-0482">Metalloprotease</keyword>
<evidence type="ECO:0000256" key="10">
    <source>
        <dbReference type="ARBA" id="ARBA00022801"/>
    </source>
</evidence>
<evidence type="ECO:0000256" key="16">
    <source>
        <dbReference type="ARBA" id="ARBA00023288"/>
    </source>
</evidence>
<dbReference type="InterPro" id="IPR014782">
    <property type="entry name" value="Peptidase_M1_dom"/>
</dbReference>
<dbReference type="InterPro" id="IPR001930">
    <property type="entry name" value="Peptidase_M1"/>
</dbReference>
<evidence type="ECO:0000256" key="22">
    <source>
        <dbReference type="SAM" id="SignalP"/>
    </source>
</evidence>
<dbReference type="OrthoDB" id="10031169at2759"/>
<feature type="chain" id="PRO_5003125771" description="Aminopeptidase" evidence="22">
    <location>
        <begin position="18"/>
        <end position="954"/>
    </location>
</feature>
<evidence type="ECO:0000256" key="14">
    <source>
        <dbReference type="ARBA" id="ARBA00023157"/>
    </source>
</evidence>
<keyword evidence="9 22" id="KW-0732">Signal</keyword>
<accession>D9J2F7</accession>
<feature type="binding site" evidence="18">
    <location>
        <position position="331"/>
    </location>
    <ligand>
        <name>Zn(2+)</name>
        <dbReference type="ChEBI" id="CHEBI:29105"/>
        <note>catalytic</note>
    </ligand>
</feature>
<evidence type="ECO:0000256" key="1">
    <source>
        <dbReference type="ARBA" id="ARBA00000098"/>
    </source>
</evidence>
<comment type="cofactor">
    <cofactor evidence="18 20">
        <name>Zn(2+)</name>
        <dbReference type="ChEBI" id="CHEBI:29105"/>
    </cofactor>
    <text evidence="18 20">Binds 1 zinc ion per subunit.</text>
</comment>
<proteinExistence type="evidence at transcript level"/>
<dbReference type="GO" id="GO:0008270">
    <property type="term" value="F:zinc ion binding"/>
    <property type="evidence" value="ECO:0007669"/>
    <property type="project" value="UniProtKB-UniRule"/>
</dbReference>
<feature type="region of interest" description="Disordered" evidence="21">
    <location>
        <begin position="902"/>
        <end position="934"/>
    </location>
</feature>